<dbReference type="EMBL" id="LVYD01000068">
    <property type="protein sequence ID" value="OQP59992.1"/>
    <property type="molecule type" value="Genomic_DNA"/>
</dbReference>
<organism evidence="1 2">
    <name type="scientific">Niastella vici</name>
    <dbReference type="NCBI Taxonomy" id="1703345"/>
    <lineage>
        <taxon>Bacteria</taxon>
        <taxon>Pseudomonadati</taxon>
        <taxon>Bacteroidota</taxon>
        <taxon>Chitinophagia</taxon>
        <taxon>Chitinophagales</taxon>
        <taxon>Chitinophagaceae</taxon>
        <taxon>Niastella</taxon>
    </lineage>
</organism>
<gene>
    <name evidence="1" type="ORF">A3860_35045</name>
</gene>
<evidence type="ECO:0000313" key="2">
    <source>
        <dbReference type="Proteomes" id="UP000192796"/>
    </source>
</evidence>
<reference evidence="1 2" key="1">
    <citation type="submission" date="2016-03" db="EMBL/GenBank/DDBJ databases">
        <title>Niastella vici sp. nov., isolated from farmland soil.</title>
        <authorList>
            <person name="Chen L."/>
            <person name="Wang D."/>
            <person name="Yang S."/>
            <person name="Wang G."/>
        </authorList>
    </citation>
    <scope>NUCLEOTIDE SEQUENCE [LARGE SCALE GENOMIC DNA]</scope>
    <source>
        <strain evidence="1 2">DJ57</strain>
    </source>
</reference>
<dbReference type="Proteomes" id="UP000192796">
    <property type="component" value="Unassembled WGS sequence"/>
</dbReference>
<name>A0A1V9FNS1_9BACT</name>
<sequence>MGLPLLQLPNLLTPAIRAVYFSKICNFYSVNMIMNYEGSGLWQVLRNTWNREYGVKDHQWGILLLRKVRNAGL</sequence>
<accession>A0A1V9FNS1</accession>
<proteinExistence type="predicted"/>
<keyword evidence="2" id="KW-1185">Reference proteome</keyword>
<dbReference type="AlphaFoldDB" id="A0A1V9FNS1"/>
<comment type="caution">
    <text evidence="1">The sequence shown here is derived from an EMBL/GenBank/DDBJ whole genome shotgun (WGS) entry which is preliminary data.</text>
</comment>
<evidence type="ECO:0000313" key="1">
    <source>
        <dbReference type="EMBL" id="OQP59992.1"/>
    </source>
</evidence>
<protein>
    <submittedName>
        <fullName evidence="1">Uncharacterized protein</fullName>
    </submittedName>
</protein>